<keyword evidence="9 10" id="KW-0413">Isomerase</keyword>
<dbReference type="PROSITE" id="PS01085">
    <property type="entry name" value="RIBUL_P_3_EPIMER_1"/>
    <property type="match status" value="1"/>
</dbReference>
<feature type="active site" description="Proton acceptor" evidence="10 12">
    <location>
        <position position="32"/>
    </location>
</feature>
<comment type="function">
    <text evidence="10">Catalyzes the reversible epimerization of D-ribulose 5-phosphate to D-xylulose 5-phosphate.</text>
</comment>
<dbReference type="Pfam" id="PF00834">
    <property type="entry name" value="Ribul_P_3_epim"/>
    <property type="match status" value="1"/>
</dbReference>
<dbReference type="GO" id="GO:0004750">
    <property type="term" value="F:D-ribulose-phosphate 3-epimerase activity"/>
    <property type="evidence" value="ECO:0007669"/>
    <property type="project" value="UniProtKB-UniRule"/>
</dbReference>
<comment type="cofactor">
    <cofactor evidence="4">
        <name>Zn(2+)</name>
        <dbReference type="ChEBI" id="CHEBI:29105"/>
    </cofactor>
</comment>
<dbReference type="EMBL" id="QUSL01000001">
    <property type="protein sequence ID" value="RGD87385.1"/>
    <property type="molecule type" value="Genomic_DNA"/>
</dbReference>
<evidence type="ECO:0000256" key="10">
    <source>
        <dbReference type="HAMAP-Rule" id="MF_02227"/>
    </source>
</evidence>
<evidence type="ECO:0000256" key="7">
    <source>
        <dbReference type="ARBA" id="ARBA00013188"/>
    </source>
</evidence>
<protein>
    <recommendedName>
        <fullName evidence="7 10">Ribulose-phosphate 3-epimerase</fullName>
        <ecNumber evidence="7 10">5.1.3.1</ecNumber>
    </recommendedName>
</protein>
<comment type="similarity">
    <text evidence="6 10 11">Belongs to the ribulose-phosphate 3-epimerase family.</text>
</comment>
<sequence length="213" mass="23573">MVKVAPSLLSANFAYLKEEINAIKAADWIHYDVMDGHFVPNISFGYSILKDVSKVTDMYLDVHLMITDPAKYVDNFINSNASLIVFHYEAVAEDKINELIAHIKEHDVEVGLSIRPDTPVEVLKPFLNELDVVLVMSVEPGFGGQKFNSAAVDKIAQLATLRKENNYHYLIEVDGGINESTSKLCNDAGVDVLVAGSYVFGSDDYTKAIESLK</sequence>
<feature type="binding site" evidence="10 14">
    <location>
        <begin position="196"/>
        <end position="197"/>
    </location>
    <ligand>
        <name>substrate</name>
    </ligand>
</feature>
<dbReference type="GO" id="GO:0019323">
    <property type="term" value="P:pentose catabolic process"/>
    <property type="evidence" value="ECO:0007669"/>
    <property type="project" value="UniProtKB-UniRule"/>
</dbReference>
<evidence type="ECO:0000256" key="14">
    <source>
        <dbReference type="PIRSR" id="PIRSR001461-3"/>
    </source>
</evidence>
<evidence type="ECO:0000256" key="9">
    <source>
        <dbReference type="ARBA" id="ARBA00023235"/>
    </source>
</evidence>
<dbReference type="AlphaFoldDB" id="A0A3E3EHJ5"/>
<dbReference type="PANTHER" id="PTHR11749">
    <property type="entry name" value="RIBULOSE-5-PHOSPHATE-3-EPIMERASE"/>
    <property type="match status" value="1"/>
</dbReference>
<dbReference type="NCBIfam" id="NF004076">
    <property type="entry name" value="PRK05581.1-4"/>
    <property type="match status" value="1"/>
</dbReference>
<dbReference type="Proteomes" id="UP000261032">
    <property type="component" value="Unassembled WGS sequence"/>
</dbReference>
<dbReference type="HAMAP" id="MF_02227">
    <property type="entry name" value="RPE"/>
    <property type="match status" value="1"/>
</dbReference>
<dbReference type="InterPro" id="IPR011060">
    <property type="entry name" value="RibuloseP-bd_barrel"/>
</dbReference>
<keyword evidence="8 10" id="KW-0479">Metal-binding</keyword>
<dbReference type="GO" id="GO:0006098">
    <property type="term" value="P:pentose-phosphate shunt"/>
    <property type="evidence" value="ECO:0007669"/>
    <property type="project" value="UniProtKB-UniRule"/>
</dbReference>
<feature type="binding site" evidence="10 14">
    <location>
        <position position="63"/>
    </location>
    <ligand>
        <name>substrate</name>
    </ligand>
</feature>
<evidence type="ECO:0000256" key="8">
    <source>
        <dbReference type="ARBA" id="ARBA00022723"/>
    </source>
</evidence>
<evidence type="ECO:0000256" key="6">
    <source>
        <dbReference type="ARBA" id="ARBA00009541"/>
    </source>
</evidence>
<feature type="active site" description="Proton donor" evidence="10 12">
    <location>
        <position position="174"/>
    </location>
</feature>
<dbReference type="SUPFAM" id="SSF51366">
    <property type="entry name" value="Ribulose-phoshate binding barrel"/>
    <property type="match status" value="1"/>
</dbReference>
<dbReference type="EC" id="5.1.3.1" evidence="7 10"/>
<dbReference type="RefSeq" id="WP_117580225.1">
    <property type="nucleotide sequence ID" value="NZ_QUSL01000001.1"/>
</dbReference>
<dbReference type="NCBIfam" id="TIGR01163">
    <property type="entry name" value="rpe"/>
    <property type="match status" value="1"/>
</dbReference>
<dbReference type="CDD" id="cd00429">
    <property type="entry name" value="RPE"/>
    <property type="match status" value="1"/>
</dbReference>
<name>A0A3E3EHJ5_9FIRM</name>
<dbReference type="FunFam" id="3.20.20.70:FF:000004">
    <property type="entry name" value="Ribulose-phosphate 3-epimerase"/>
    <property type="match status" value="1"/>
</dbReference>
<evidence type="ECO:0000256" key="4">
    <source>
        <dbReference type="ARBA" id="ARBA00001947"/>
    </source>
</evidence>
<evidence type="ECO:0000256" key="5">
    <source>
        <dbReference type="ARBA" id="ARBA00001954"/>
    </source>
</evidence>
<comment type="cofactor">
    <cofactor evidence="10 13">
        <name>a divalent metal cation</name>
        <dbReference type="ChEBI" id="CHEBI:60240"/>
    </cofactor>
    <text evidence="10 13">Binds 1 divalent metal cation per subunit.</text>
</comment>
<keyword evidence="10 11" id="KW-0119">Carbohydrate metabolism</keyword>
<dbReference type="Gene3D" id="3.20.20.70">
    <property type="entry name" value="Aldolase class I"/>
    <property type="match status" value="1"/>
</dbReference>
<comment type="catalytic activity">
    <reaction evidence="1 10 11">
        <text>D-ribulose 5-phosphate = D-xylulose 5-phosphate</text>
        <dbReference type="Rhea" id="RHEA:13677"/>
        <dbReference type="ChEBI" id="CHEBI:57737"/>
        <dbReference type="ChEBI" id="CHEBI:58121"/>
        <dbReference type="EC" id="5.1.3.1"/>
    </reaction>
</comment>
<dbReference type="PROSITE" id="PS01086">
    <property type="entry name" value="RIBUL_P_3_EPIMER_2"/>
    <property type="match status" value="1"/>
</dbReference>
<gene>
    <name evidence="10 15" type="primary">rpe</name>
    <name evidence="15" type="ORF">DXB93_01650</name>
</gene>
<dbReference type="GO" id="GO:0046872">
    <property type="term" value="F:metal ion binding"/>
    <property type="evidence" value="ECO:0007669"/>
    <property type="project" value="UniProtKB-UniRule"/>
</dbReference>
<evidence type="ECO:0000256" key="11">
    <source>
        <dbReference type="PIRNR" id="PIRNR001461"/>
    </source>
</evidence>
<dbReference type="PIRSF" id="PIRSF001461">
    <property type="entry name" value="RPE"/>
    <property type="match status" value="1"/>
</dbReference>
<evidence type="ECO:0000256" key="3">
    <source>
        <dbReference type="ARBA" id="ARBA00001941"/>
    </source>
</evidence>
<feature type="binding site" evidence="10 13">
    <location>
        <position position="63"/>
    </location>
    <ligand>
        <name>a divalent metal cation</name>
        <dbReference type="ChEBI" id="CHEBI:60240"/>
    </ligand>
</feature>
<reference evidence="15 16" key="1">
    <citation type="submission" date="2018-08" db="EMBL/GenBank/DDBJ databases">
        <title>A genome reference for cultivated species of the human gut microbiota.</title>
        <authorList>
            <person name="Zou Y."/>
            <person name="Xue W."/>
            <person name="Luo G."/>
        </authorList>
    </citation>
    <scope>NUCLEOTIDE SEQUENCE [LARGE SCALE GENOMIC DNA]</scope>
    <source>
        <strain evidence="15 16">OM06-4</strain>
    </source>
</reference>
<evidence type="ECO:0000256" key="2">
    <source>
        <dbReference type="ARBA" id="ARBA00001936"/>
    </source>
</evidence>
<evidence type="ECO:0000313" key="15">
    <source>
        <dbReference type="EMBL" id="RGD87385.1"/>
    </source>
</evidence>
<dbReference type="InterPro" id="IPR026019">
    <property type="entry name" value="Ribul_P_3_epim"/>
</dbReference>
<feature type="binding site" evidence="10 13">
    <location>
        <position position="174"/>
    </location>
    <ligand>
        <name>a divalent metal cation</name>
        <dbReference type="ChEBI" id="CHEBI:60240"/>
    </ligand>
</feature>
<keyword evidence="13" id="KW-0170">Cobalt</keyword>
<evidence type="ECO:0000313" key="16">
    <source>
        <dbReference type="Proteomes" id="UP000261032"/>
    </source>
</evidence>
<proteinExistence type="inferred from homology"/>
<dbReference type="InterPro" id="IPR013785">
    <property type="entry name" value="Aldolase_TIM"/>
</dbReference>
<feature type="binding site" evidence="10">
    <location>
        <begin position="174"/>
        <end position="176"/>
    </location>
    <ligand>
        <name>substrate</name>
    </ligand>
</feature>
<dbReference type="InterPro" id="IPR000056">
    <property type="entry name" value="Ribul_P_3_epim-like"/>
</dbReference>
<comment type="cofactor">
    <cofactor evidence="5">
        <name>Fe(2+)</name>
        <dbReference type="ChEBI" id="CHEBI:29033"/>
    </cofactor>
</comment>
<feature type="binding site" evidence="14">
    <location>
        <position position="176"/>
    </location>
    <ligand>
        <name>substrate</name>
    </ligand>
</feature>
<organism evidence="15 16">
    <name type="scientific">Thomasclavelia ramosa</name>
    <dbReference type="NCBI Taxonomy" id="1547"/>
    <lineage>
        <taxon>Bacteria</taxon>
        <taxon>Bacillati</taxon>
        <taxon>Bacillota</taxon>
        <taxon>Erysipelotrichia</taxon>
        <taxon>Erysipelotrichales</taxon>
        <taxon>Coprobacillaceae</taxon>
        <taxon>Thomasclavelia</taxon>
    </lineage>
</organism>
<evidence type="ECO:0000256" key="1">
    <source>
        <dbReference type="ARBA" id="ARBA00001782"/>
    </source>
</evidence>
<keyword evidence="13" id="KW-0862">Zinc</keyword>
<comment type="pathway">
    <text evidence="10">Carbohydrate degradation.</text>
</comment>
<evidence type="ECO:0000256" key="13">
    <source>
        <dbReference type="PIRSR" id="PIRSR001461-2"/>
    </source>
</evidence>
<comment type="caution">
    <text evidence="15">The sequence shown here is derived from an EMBL/GenBank/DDBJ whole genome shotgun (WGS) entry which is preliminary data.</text>
</comment>
<comment type="cofactor">
    <cofactor evidence="2">
        <name>Mn(2+)</name>
        <dbReference type="ChEBI" id="CHEBI:29035"/>
    </cofactor>
</comment>
<accession>A0A3E3EHJ5</accession>
<comment type="cofactor">
    <cofactor evidence="3">
        <name>Co(2+)</name>
        <dbReference type="ChEBI" id="CHEBI:48828"/>
    </cofactor>
</comment>
<feature type="binding site" evidence="10 14">
    <location>
        <begin position="141"/>
        <end position="144"/>
    </location>
    <ligand>
        <name>substrate</name>
    </ligand>
</feature>
<feature type="binding site" evidence="10 13">
    <location>
        <position position="30"/>
    </location>
    <ligand>
        <name>a divalent metal cation</name>
        <dbReference type="ChEBI" id="CHEBI:60240"/>
    </ligand>
</feature>
<dbReference type="GO" id="GO:0005737">
    <property type="term" value="C:cytoplasm"/>
    <property type="evidence" value="ECO:0007669"/>
    <property type="project" value="UniProtKB-ARBA"/>
</dbReference>
<feature type="binding site" evidence="10 14">
    <location>
        <position position="7"/>
    </location>
    <ligand>
        <name>substrate</name>
    </ligand>
</feature>
<feature type="binding site" evidence="10 13">
    <location>
        <position position="32"/>
    </location>
    <ligand>
        <name>a divalent metal cation</name>
        <dbReference type="ChEBI" id="CHEBI:60240"/>
    </ligand>
</feature>
<evidence type="ECO:0000256" key="12">
    <source>
        <dbReference type="PIRSR" id="PIRSR001461-1"/>
    </source>
</evidence>
<keyword evidence="13" id="KW-0464">Manganese</keyword>